<dbReference type="Pfam" id="PF12790">
    <property type="entry name" value="T6SS-SciN"/>
    <property type="match status" value="1"/>
</dbReference>
<feature type="compositionally biased region" description="Polar residues" evidence="1">
    <location>
        <begin position="257"/>
        <end position="269"/>
    </location>
</feature>
<dbReference type="PANTHER" id="PTHR37625:SF4">
    <property type="entry name" value="OUTER MEMBRANE LIPOPROTEIN"/>
    <property type="match status" value="1"/>
</dbReference>
<feature type="chain" id="PRO_5045293773" evidence="2">
    <location>
        <begin position="33"/>
        <end position="275"/>
    </location>
</feature>
<feature type="compositionally biased region" description="Low complexity" evidence="1">
    <location>
        <begin position="207"/>
        <end position="235"/>
    </location>
</feature>
<name>A0ABU7N8T6_PSEVI</name>
<evidence type="ECO:0000313" key="3">
    <source>
        <dbReference type="EMBL" id="MEE4041359.1"/>
    </source>
</evidence>
<keyword evidence="4" id="KW-1185">Reference proteome</keyword>
<gene>
    <name evidence="3" type="primary">tssJ</name>
    <name evidence="3" type="ORF">V2I87_14765</name>
</gene>
<feature type="compositionally biased region" description="Basic and acidic residues" evidence="1">
    <location>
        <begin position="239"/>
        <end position="252"/>
    </location>
</feature>
<feature type="region of interest" description="Disordered" evidence="1">
    <location>
        <begin position="201"/>
        <end position="275"/>
    </location>
</feature>
<dbReference type="Proteomes" id="UP001343600">
    <property type="component" value="Unassembled WGS sequence"/>
</dbReference>
<protein>
    <submittedName>
        <fullName evidence="3">Type VI secretion system lipoprotein TssJ</fullName>
    </submittedName>
</protein>
<dbReference type="EMBL" id="JAZEIP010000023">
    <property type="protein sequence ID" value="MEE4041359.1"/>
    <property type="molecule type" value="Genomic_DNA"/>
</dbReference>
<evidence type="ECO:0000313" key="4">
    <source>
        <dbReference type="Proteomes" id="UP001343600"/>
    </source>
</evidence>
<keyword evidence="3" id="KW-0449">Lipoprotein</keyword>
<dbReference type="RefSeq" id="WP_122422288.1">
    <property type="nucleotide sequence ID" value="NZ_JAEIKI010000064.1"/>
</dbReference>
<dbReference type="PANTHER" id="PTHR37625">
    <property type="entry name" value="OUTER MEMBRANE LIPOPROTEIN-RELATED"/>
    <property type="match status" value="1"/>
</dbReference>
<dbReference type="InterPro" id="IPR017734">
    <property type="entry name" value="T6SS_SciN"/>
</dbReference>
<organism evidence="3 4">
    <name type="scientific">Pseudomonas viridiflava</name>
    <name type="common">Phytomonas viridiflava</name>
    <dbReference type="NCBI Taxonomy" id="33069"/>
    <lineage>
        <taxon>Bacteria</taxon>
        <taxon>Pseudomonadati</taxon>
        <taxon>Pseudomonadota</taxon>
        <taxon>Gammaproteobacteria</taxon>
        <taxon>Pseudomonadales</taxon>
        <taxon>Pseudomonadaceae</taxon>
        <taxon>Pseudomonas</taxon>
    </lineage>
</organism>
<evidence type="ECO:0000256" key="1">
    <source>
        <dbReference type="SAM" id="MobiDB-lite"/>
    </source>
</evidence>
<reference evidence="3 4" key="1">
    <citation type="submission" date="2024-01" db="EMBL/GenBank/DDBJ databases">
        <title>Characterization of Pseudomonas viridiflava in Georgia, USA.</title>
        <authorList>
            <person name="Zhao M."/>
            <person name="Dutta B."/>
        </authorList>
    </citation>
    <scope>NUCLEOTIDE SEQUENCE [LARGE SCALE GENOMIC DNA]</scope>
    <source>
        <strain evidence="3 4">21GA0539</strain>
    </source>
</reference>
<keyword evidence="2" id="KW-0732">Signal</keyword>
<proteinExistence type="predicted"/>
<dbReference type="InterPro" id="IPR038706">
    <property type="entry name" value="Type_VI_SciN-like_sf"/>
</dbReference>
<comment type="caution">
    <text evidence="3">The sequence shown here is derived from an EMBL/GenBank/DDBJ whole genome shotgun (WGS) entry which is preliminary data.</text>
</comment>
<dbReference type="Gene3D" id="2.60.40.4150">
    <property type="entry name" value="Type VI secretion system, lipoprotein SciN"/>
    <property type="match status" value="1"/>
</dbReference>
<feature type="signal peptide" evidence="2">
    <location>
        <begin position="1"/>
        <end position="32"/>
    </location>
</feature>
<dbReference type="NCBIfam" id="TIGR03352">
    <property type="entry name" value="VI_chp_3"/>
    <property type="match status" value="1"/>
</dbReference>
<sequence>MSNRLQGIRSSKQALAQCLTVLAMMMALSACGVTDRVAKRMDDTWAGDMMFGDNEKVILTSDGGNSLNPDESGKPLSVVVRVYQLSSLERFESINADTLWDDPQKALGNTLVESRELILLPGMGQTDQWPLNPAASYVGIAAFFRTDQDSRWKVAFDANSLRKDGIWFSSDGVRVLVDNNYILAVRGVDVLNKLKTEEQFAKSNSLPTQPAQPATPVQPAQAAKPAQPAQPAQPAGKSLTERVQDSAIEKTGDAVGNSAQKAMDSTFNSLLEGAK</sequence>
<evidence type="ECO:0000256" key="2">
    <source>
        <dbReference type="SAM" id="SignalP"/>
    </source>
</evidence>
<dbReference type="PROSITE" id="PS51257">
    <property type="entry name" value="PROKAR_LIPOPROTEIN"/>
    <property type="match status" value="1"/>
</dbReference>
<accession>A0ABU7N8T6</accession>